<feature type="compositionally biased region" description="Acidic residues" evidence="4">
    <location>
        <begin position="28"/>
        <end position="43"/>
    </location>
</feature>
<proteinExistence type="predicted"/>
<evidence type="ECO:0000256" key="1">
    <source>
        <dbReference type="ARBA" id="ARBA00022737"/>
    </source>
</evidence>
<dbReference type="InterPro" id="IPR035979">
    <property type="entry name" value="RBD_domain_sf"/>
</dbReference>
<dbReference type="AlphaFoldDB" id="A0A8H5GF86"/>
<feature type="region of interest" description="Disordered" evidence="4">
    <location>
        <begin position="346"/>
        <end position="460"/>
    </location>
</feature>
<evidence type="ECO:0000256" key="4">
    <source>
        <dbReference type="SAM" id="MobiDB-lite"/>
    </source>
</evidence>
<keyword evidence="1" id="KW-0677">Repeat</keyword>
<dbReference type="SMART" id="SM00360">
    <property type="entry name" value="RRM"/>
    <property type="match status" value="2"/>
</dbReference>
<feature type="compositionally biased region" description="Basic and acidic residues" evidence="4">
    <location>
        <begin position="80"/>
        <end position="95"/>
    </location>
</feature>
<dbReference type="SUPFAM" id="SSF54928">
    <property type="entry name" value="RNA-binding domain, RBD"/>
    <property type="match status" value="2"/>
</dbReference>
<comment type="caution">
    <text evidence="6">The sequence shown here is derived from an EMBL/GenBank/DDBJ whole genome shotgun (WGS) entry which is preliminary data.</text>
</comment>
<accession>A0A8H5GF86</accession>
<feature type="region of interest" description="Disordered" evidence="4">
    <location>
        <begin position="1"/>
        <end position="105"/>
    </location>
</feature>
<name>A0A8H5GF86_9AGAR</name>
<feature type="compositionally biased region" description="Basic and acidic residues" evidence="4">
    <location>
        <begin position="410"/>
        <end position="429"/>
    </location>
</feature>
<feature type="compositionally biased region" description="Basic and acidic residues" evidence="4">
    <location>
        <begin position="358"/>
        <end position="393"/>
    </location>
</feature>
<feature type="domain" description="RRM" evidence="5">
    <location>
        <begin position="120"/>
        <end position="204"/>
    </location>
</feature>
<dbReference type="OrthoDB" id="439808at2759"/>
<dbReference type="InterPro" id="IPR000504">
    <property type="entry name" value="RRM_dom"/>
</dbReference>
<evidence type="ECO:0000259" key="5">
    <source>
        <dbReference type="PROSITE" id="PS50102"/>
    </source>
</evidence>
<evidence type="ECO:0000256" key="2">
    <source>
        <dbReference type="ARBA" id="ARBA00022884"/>
    </source>
</evidence>
<feature type="compositionally biased region" description="Low complexity" evidence="4">
    <location>
        <begin position="1"/>
        <end position="15"/>
    </location>
</feature>
<dbReference type="GO" id="GO:0003723">
    <property type="term" value="F:RNA binding"/>
    <property type="evidence" value="ECO:0007669"/>
    <property type="project" value="UniProtKB-UniRule"/>
</dbReference>
<evidence type="ECO:0000313" key="6">
    <source>
        <dbReference type="EMBL" id="KAF5363719.1"/>
    </source>
</evidence>
<reference evidence="6 7" key="1">
    <citation type="journal article" date="2020" name="ISME J.">
        <title>Uncovering the hidden diversity of litter-decomposition mechanisms in mushroom-forming fungi.</title>
        <authorList>
            <person name="Floudas D."/>
            <person name="Bentzer J."/>
            <person name="Ahren D."/>
            <person name="Johansson T."/>
            <person name="Persson P."/>
            <person name="Tunlid A."/>
        </authorList>
    </citation>
    <scope>NUCLEOTIDE SEQUENCE [LARGE SCALE GENOMIC DNA]</scope>
    <source>
        <strain evidence="6 7">CBS 146.42</strain>
    </source>
</reference>
<dbReference type="PROSITE" id="PS50102">
    <property type="entry name" value="RRM"/>
    <property type="match status" value="1"/>
</dbReference>
<organism evidence="6 7">
    <name type="scientific">Leucocoprinus leucothites</name>
    <dbReference type="NCBI Taxonomy" id="201217"/>
    <lineage>
        <taxon>Eukaryota</taxon>
        <taxon>Fungi</taxon>
        <taxon>Dikarya</taxon>
        <taxon>Basidiomycota</taxon>
        <taxon>Agaricomycotina</taxon>
        <taxon>Agaricomycetes</taxon>
        <taxon>Agaricomycetidae</taxon>
        <taxon>Agaricales</taxon>
        <taxon>Agaricineae</taxon>
        <taxon>Agaricaceae</taxon>
        <taxon>Leucocoprinus</taxon>
    </lineage>
</organism>
<dbReference type="InterPro" id="IPR012677">
    <property type="entry name" value="Nucleotide-bd_a/b_plait_sf"/>
</dbReference>
<gene>
    <name evidence="6" type="ORF">D9756_000290</name>
</gene>
<dbReference type="EMBL" id="JAACJO010000001">
    <property type="protein sequence ID" value="KAF5363719.1"/>
    <property type="molecule type" value="Genomic_DNA"/>
</dbReference>
<dbReference type="PANTHER" id="PTHR23236:SF119">
    <property type="entry name" value="NUCLEAR RNA-BINDING PROTEIN SART-3"/>
    <property type="match status" value="1"/>
</dbReference>
<dbReference type="Proteomes" id="UP000559027">
    <property type="component" value="Unassembled WGS sequence"/>
</dbReference>
<protein>
    <recommendedName>
        <fullName evidence="5">RRM domain-containing protein</fullName>
    </recommendedName>
</protein>
<keyword evidence="7" id="KW-1185">Reference proteome</keyword>
<evidence type="ECO:0000313" key="7">
    <source>
        <dbReference type="Proteomes" id="UP000559027"/>
    </source>
</evidence>
<keyword evidence="2 3" id="KW-0694">RNA-binding</keyword>
<feature type="region of interest" description="Disordered" evidence="4">
    <location>
        <begin position="269"/>
        <end position="290"/>
    </location>
</feature>
<sequence length="460" mass="50652">MSSSSSSPSSPSSSPAPARQKRKRELENTVDSDSDVSDTDSDSDSSSSTSSNEEDKPITPAEEGDGIPVLSHAAKRKQKQKEQKLQKQKDDLDAPKKKRKLKDGTAINGAAIGKVFKRQNSVWVGNMSFKTTEENIRTFFKDRGAGEVTRINMPTKAAKGPGMRAENRGFAYVDFETPEAKNAAIALSEQPLLGRKLLIKDGDDYKGRPEQPVVDTTVTVNGAKKSLSKSAQKILRNQKQPPAPTLFFGNLSFDTTEDSIRELLEAHREKVKQKGKSRESNEGEGENGEPWIRKVRLGTFEDSGKCKGQVIFICTRPIPMILTTRIQNHHLNGRELVVEYASAEAVRRGAPKGSKPKPHGDTSAHVDRFSRKPRTKKDTPPHKAIVLDKEKDGSMIIDVPEEDVYQSDPKPIRREGNRSRNTGDRDNGRPRGRPKPGAALALAKRESAAIVPSQGQKISF</sequence>
<dbReference type="PANTHER" id="PTHR23236">
    <property type="entry name" value="EUKARYOTIC TRANSLATION INITIATION FACTOR 4B/4H"/>
    <property type="match status" value="1"/>
</dbReference>
<evidence type="ECO:0000256" key="3">
    <source>
        <dbReference type="PROSITE-ProRule" id="PRU00176"/>
    </source>
</evidence>
<dbReference type="Pfam" id="PF00076">
    <property type="entry name" value="RRM_1"/>
    <property type="match status" value="1"/>
</dbReference>
<dbReference type="Gene3D" id="3.30.70.330">
    <property type="match status" value="2"/>
</dbReference>